<keyword evidence="7 17" id="KW-0378">Hydrolase</keyword>
<name>A0A0D0FV71_9SPHI</name>
<evidence type="ECO:0000256" key="4">
    <source>
        <dbReference type="ARBA" id="ARBA00022705"/>
    </source>
</evidence>
<comment type="similarity">
    <text evidence="2 17">Belongs to the Nudix hydrolase family.</text>
</comment>
<dbReference type="PANTHER" id="PTHR47707:SF1">
    <property type="entry name" value="NUDIX HYDROLASE FAMILY PROTEIN"/>
    <property type="match status" value="1"/>
</dbReference>
<dbReference type="GO" id="GO:0046872">
    <property type="term" value="F:metal ion binding"/>
    <property type="evidence" value="ECO:0007669"/>
    <property type="project" value="UniProtKB-KW"/>
</dbReference>
<gene>
    <name evidence="19" type="ORF">TH53_15340</name>
</gene>
<dbReference type="GO" id="GO:0044716">
    <property type="term" value="F:8-oxo-GDP phosphatase activity"/>
    <property type="evidence" value="ECO:0007669"/>
    <property type="project" value="TreeGrafter"/>
</dbReference>
<dbReference type="GO" id="GO:0008413">
    <property type="term" value="F:8-oxo-7,8-dihydroguanosine triphosphate pyrophosphatase activity"/>
    <property type="evidence" value="ECO:0007669"/>
    <property type="project" value="TreeGrafter"/>
</dbReference>
<organism evidence="19 20">
    <name type="scientific">Pedobacter lusitanus</name>
    <dbReference type="NCBI Taxonomy" id="1503925"/>
    <lineage>
        <taxon>Bacteria</taxon>
        <taxon>Pseudomonadati</taxon>
        <taxon>Bacteroidota</taxon>
        <taxon>Sphingobacteriia</taxon>
        <taxon>Sphingobacteriales</taxon>
        <taxon>Sphingobacteriaceae</taxon>
        <taxon>Pedobacter</taxon>
    </lineage>
</organism>
<dbReference type="GO" id="GO:0006260">
    <property type="term" value="P:DNA replication"/>
    <property type="evidence" value="ECO:0007669"/>
    <property type="project" value="UniProtKB-KW"/>
</dbReference>
<dbReference type="RefSeq" id="WP_041883185.1">
    <property type="nucleotide sequence ID" value="NZ_CP157278.1"/>
</dbReference>
<dbReference type="GO" id="GO:0044715">
    <property type="term" value="F:8-oxo-dGDP phosphatase activity"/>
    <property type="evidence" value="ECO:0007669"/>
    <property type="project" value="TreeGrafter"/>
</dbReference>
<evidence type="ECO:0000256" key="16">
    <source>
        <dbReference type="ARBA" id="ARBA00042798"/>
    </source>
</evidence>
<dbReference type="Gene3D" id="3.90.79.10">
    <property type="entry name" value="Nucleoside Triphosphate Pyrophosphohydrolase"/>
    <property type="match status" value="1"/>
</dbReference>
<dbReference type="Proteomes" id="UP000032049">
    <property type="component" value="Unassembled WGS sequence"/>
</dbReference>
<dbReference type="GO" id="GO:0035539">
    <property type="term" value="F:8-oxo-7,8-dihydrodeoxyguanosine triphosphate pyrophosphatase activity"/>
    <property type="evidence" value="ECO:0007669"/>
    <property type="project" value="UniProtKB-EC"/>
</dbReference>
<dbReference type="CDD" id="cd03425">
    <property type="entry name" value="NUDIX_MutT_NudA_like"/>
    <property type="match status" value="1"/>
</dbReference>
<dbReference type="PROSITE" id="PS00893">
    <property type="entry name" value="NUDIX_BOX"/>
    <property type="match status" value="1"/>
</dbReference>
<evidence type="ECO:0000256" key="6">
    <source>
        <dbReference type="ARBA" id="ARBA00022763"/>
    </source>
</evidence>
<dbReference type="GO" id="GO:0006281">
    <property type="term" value="P:DNA repair"/>
    <property type="evidence" value="ECO:0007669"/>
    <property type="project" value="UniProtKB-KW"/>
</dbReference>
<dbReference type="PROSITE" id="PS51462">
    <property type="entry name" value="NUDIX"/>
    <property type="match status" value="1"/>
</dbReference>
<dbReference type="InterPro" id="IPR047127">
    <property type="entry name" value="MutT-like"/>
</dbReference>
<evidence type="ECO:0000256" key="10">
    <source>
        <dbReference type="ARBA" id="ARBA00035861"/>
    </source>
</evidence>
<comment type="catalytic activity">
    <reaction evidence="10">
        <text>8-oxo-dGTP + H2O = 8-oxo-dGMP + diphosphate + H(+)</text>
        <dbReference type="Rhea" id="RHEA:31575"/>
        <dbReference type="ChEBI" id="CHEBI:15377"/>
        <dbReference type="ChEBI" id="CHEBI:15378"/>
        <dbReference type="ChEBI" id="CHEBI:33019"/>
        <dbReference type="ChEBI" id="CHEBI:63224"/>
        <dbReference type="ChEBI" id="CHEBI:77896"/>
        <dbReference type="EC" id="3.6.1.55"/>
    </reaction>
</comment>
<dbReference type="InterPro" id="IPR020476">
    <property type="entry name" value="Nudix_hydrolase"/>
</dbReference>
<comment type="caution">
    <text evidence="19">The sequence shown here is derived from an EMBL/GenBank/DDBJ whole genome shotgun (WGS) entry which is preliminary data.</text>
</comment>
<dbReference type="EMBL" id="JXRA01000065">
    <property type="protein sequence ID" value="KIO76329.1"/>
    <property type="molecule type" value="Genomic_DNA"/>
</dbReference>
<sequence>MIDVSCALIINHYGQVLAAQRSSVMHLPLKWEFPGGKVEQNESAEDCLIREIREELGIEISMLKKMTPSVYTQGKPVIRLIPFQCTWVGGQISLTEHAAFLWVSPAALHELDWAEADLPVVKEYLDSLGL</sequence>
<reference evidence="19 20" key="1">
    <citation type="submission" date="2015-01" db="EMBL/GenBank/DDBJ databases">
        <title>Draft genome sequence of Pedobacter sp. NL19 isolated from sludge of an effluent treatment pond in an abandoned uranium mine.</title>
        <authorList>
            <person name="Santos T."/>
            <person name="Caetano T."/>
            <person name="Covas C."/>
            <person name="Cruz A."/>
            <person name="Mendo S."/>
        </authorList>
    </citation>
    <scope>NUCLEOTIDE SEQUENCE [LARGE SCALE GENOMIC DNA]</scope>
    <source>
        <strain evidence="19 20">NL19</strain>
    </source>
</reference>
<keyword evidence="4" id="KW-0235">DNA replication</keyword>
<dbReference type="InterPro" id="IPR015797">
    <property type="entry name" value="NUDIX_hydrolase-like_dom_sf"/>
</dbReference>
<dbReference type="EC" id="3.6.1.55" evidence="12"/>
<dbReference type="OrthoDB" id="9810648at2"/>
<protein>
    <recommendedName>
        <fullName evidence="13">8-oxo-dGTP diphosphatase</fullName>
        <ecNumber evidence="12">3.6.1.55</ecNumber>
    </recommendedName>
    <alternativeName>
        <fullName evidence="16">7,8-dihydro-8-oxoguanine-triphosphatase</fullName>
    </alternativeName>
    <alternativeName>
        <fullName evidence="15">Mutator protein MutT</fullName>
    </alternativeName>
    <alternativeName>
        <fullName evidence="14">dGTP pyrophosphohydrolase</fullName>
    </alternativeName>
</protein>
<dbReference type="SUPFAM" id="SSF55811">
    <property type="entry name" value="Nudix"/>
    <property type="match status" value="1"/>
</dbReference>
<evidence type="ECO:0000256" key="9">
    <source>
        <dbReference type="ARBA" id="ARBA00023204"/>
    </source>
</evidence>
<comment type="catalytic activity">
    <reaction evidence="11">
        <text>8-oxo-GTP + H2O = 8-oxo-GMP + diphosphate + H(+)</text>
        <dbReference type="Rhea" id="RHEA:67616"/>
        <dbReference type="ChEBI" id="CHEBI:15377"/>
        <dbReference type="ChEBI" id="CHEBI:15378"/>
        <dbReference type="ChEBI" id="CHEBI:33019"/>
        <dbReference type="ChEBI" id="CHEBI:143553"/>
        <dbReference type="ChEBI" id="CHEBI:145694"/>
    </reaction>
</comment>
<dbReference type="PANTHER" id="PTHR47707">
    <property type="entry name" value="8-OXO-DGTP DIPHOSPHATASE"/>
    <property type="match status" value="1"/>
</dbReference>
<dbReference type="InterPro" id="IPR000086">
    <property type="entry name" value="NUDIX_hydrolase_dom"/>
</dbReference>
<keyword evidence="6" id="KW-0227">DNA damage</keyword>
<dbReference type="PRINTS" id="PR00502">
    <property type="entry name" value="NUDIXFAMILY"/>
</dbReference>
<keyword evidence="9" id="KW-0234">DNA repair</keyword>
<keyword evidence="20" id="KW-1185">Reference proteome</keyword>
<evidence type="ECO:0000313" key="19">
    <source>
        <dbReference type="EMBL" id="KIO76329.1"/>
    </source>
</evidence>
<evidence type="ECO:0000256" key="14">
    <source>
        <dbReference type="ARBA" id="ARBA00041592"/>
    </source>
</evidence>
<feature type="domain" description="Nudix hydrolase" evidence="18">
    <location>
        <begin position="1"/>
        <end position="125"/>
    </location>
</feature>
<evidence type="ECO:0000256" key="11">
    <source>
        <dbReference type="ARBA" id="ARBA00036904"/>
    </source>
</evidence>
<keyword evidence="3" id="KW-0515">Mutator protein</keyword>
<dbReference type="AlphaFoldDB" id="A0A0D0FV71"/>
<dbReference type="STRING" id="1503925.TH53_15340"/>
<evidence type="ECO:0000259" key="18">
    <source>
        <dbReference type="PROSITE" id="PS51462"/>
    </source>
</evidence>
<evidence type="ECO:0000256" key="3">
    <source>
        <dbReference type="ARBA" id="ARBA00022457"/>
    </source>
</evidence>
<evidence type="ECO:0000256" key="12">
    <source>
        <dbReference type="ARBA" id="ARBA00038905"/>
    </source>
</evidence>
<dbReference type="Pfam" id="PF00293">
    <property type="entry name" value="NUDIX"/>
    <property type="match status" value="1"/>
</dbReference>
<keyword evidence="8" id="KW-0460">Magnesium</keyword>
<evidence type="ECO:0000256" key="15">
    <source>
        <dbReference type="ARBA" id="ARBA00041979"/>
    </source>
</evidence>
<keyword evidence="5" id="KW-0479">Metal-binding</keyword>
<evidence type="ECO:0000313" key="20">
    <source>
        <dbReference type="Proteomes" id="UP000032049"/>
    </source>
</evidence>
<comment type="cofactor">
    <cofactor evidence="1">
        <name>Mg(2+)</name>
        <dbReference type="ChEBI" id="CHEBI:18420"/>
    </cofactor>
</comment>
<evidence type="ECO:0000256" key="13">
    <source>
        <dbReference type="ARBA" id="ARBA00040794"/>
    </source>
</evidence>
<proteinExistence type="inferred from homology"/>
<evidence type="ECO:0000256" key="7">
    <source>
        <dbReference type="ARBA" id="ARBA00022801"/>
    </source>
</evidence>
<evidence type="ECO:0000256" key="8">
    <source>
        <dbReference type="ARBA" id="ARBA00022842"/>
    </source>
</evidence>
<evidence type="ECO:0000256" key="17">
    <source>
        <dbReference type="RuleBase" id="RU003476"/>
    </source>
</evidence>
<evidence type="ECO:0000256" key="1">
    <source>
        <dbReference type="ARBA" id="ARBA00001946"/>
    </source>
</evidence>
<dbReference type="InterPro" id="IPR020084">
    <property type="entry name" value="NUDIX_hydrolase_CS"/>
</dbReference>
<accession>A0A0D0FV71</accession>
<evidence type="ECO:0000256" key="2">
    <source>
        <dbReference type="ARBA" id="ARBA00005582"/>
    </source>
</evidence>
<evidence type="ECO:0000256" key="5">
    <source>
        <dbReference type="ARBA" id="ARBA00022723"/>
    </source>
</evidence>